<evidence type="ECO:0000256" key="6">
    <source>
        <dbReference type="ARBA" id="ARBA00023040"/>
    </source>
</evidence>
<dbReference type="AlphaFoldDB" id="A0A7K8XR30"/>
<feature type="non-terminal residue" evidence="12">
    <location>
        <position position="102"/>
    </location>
</feature>
<evidence type="ECO:0000259" key="11">
    <source>
        <dbReference type="PROSITE" id="PS50262"/>
    </source>
</evidence>
<evidence type="ECO:0000256" key="1">
    <source>
        <dbReference type="ARBA" id="ARBA00004651"/>
    </source>
</evidence>
<dbReference type="OrthoDB" id="6145535at2759"/>
<dbReference type="EMBL" id="VWZE01015942">
    <property type="protein sequence ID" value="NXF93090.1"/>
    <property type="molecule type" value="Genomic_DNA"/>
</dbReference>
<keyword evidence="7 10" id="KW-0472">Membrane</keyword>
<dbReference type="Proteomes" id="UP000583613">
    <property type="component" value="Unassembled WGS sequence"/>
</dbReference>
<feature type="non-terminal residue" evidence="12">
    <location>
        <position position="1"/>
    </location>
</feature>
<dbReference type="Pfam" id="PF13853">
    <property type="entry name" value="7tm_4"/>
    <property type="match status" value="1"/>
</dbReference>
<evidence type="ECO:0000256" key="2">
    <source>
        <dbReference type="ARBA" id="ARBA00022475"/>
    </source>
</evidence>
<organism evidence="12 13">
    <name type="scientific">Eubucco bourcierii</name>
    <name type="common">red-headed barbet</name>
    <dbReference type="NCBI Taxonomy" id="91767"/>
    <lineage>
        <taxon>Eukaryota</taxon>
        <taxon>Metazoa</taxon>
        <taxon>Chordata</taxon>
        <taxon>Craniata</taxon>
        <taxon>Vertebrata</taxon>
        <taxon>Euteleostomi</taxon>
        <taxon>Archelosauria</taxon>
        <taxon>Archosauria</taxon>
        <taxon>Dinosauria</taxon>
        <taxon>Saurischia</taxon>
        <taxon>Theropoda</taxon>
        <taxon>Coelurosauria</taxon>
        <taxon>Aves</taxon>
        <taxon>Neognathae</taxon>
        <taxon>Neoaves</taxon>
        <taxon>Telluraves</taxon>
        <taxon>Coraciimorphae</taxon>
        <taxon>Piciformes</taxon>
        <taxon>Ramphastidae</taxon>
        <taxon>Eubucco</taxon>
    </lineage>
</organism>
<evidence type="ECO:0000256" key="8">
    <source>
        <dbReference type="ARBA" id="ARBA00023170"/>
    </source>
</evidence>
<feature type="domain" description="G-protein coupled receptors family 1 profile" evidence="11">
    <location>
        <begin position="58"/>
        <end position="102"/>
    </location>
</feature>
<name>A0A7K8XR30_9PICI</name>
<keyword evidence="4" id="KW-0716">Sensory transduction</keyword>
<dbReference type="Gene3D" id="1.20.1070.10">
    <property type="entry name" value="Rhodopsin 7-helix transmembrane proteins"/>
    <property type="match status" value="1"/>
</dbReference>
<evidence type="ECO:0000256" key="9">
    <source>
        <dbReference type="ARBA" id="ARBA00023224"/>
    </source>
</evidence>
<dbReference type="GO" id="GO:0005886">
    <property type="term" value="C:plasma membrane"/>
    <property type="evidence" value="ECO:0007669"/>
    <property type="project" value="UniProtKB-SubCell"/>
</dbReference>
<feature type="transmembrane region" description="Helical" evidence="10">
    <location>
        <begin position="45"/>
        <end position="68"/>
    </location>
</feature>
<evidence type="ECO:0000256" key="5">
    <source>
        <dbReference type="ARBA" id="ARBA00022989"/>
    </source>
</evidence>
<evidence type="ECO:0000256" key="3">
    <source>
        <dbReference type="ARBA" id="ARBA00022692"/>
    </source>
</evidence>
<dbReference type="PANTHER" id="PTHR26452">
    <property type="entry name" value="OLFACTORY RECEPTOR"/>
    <property type="match status" value="1"/>
</dbReference>
<evidence type="ECO:0000313" key="12">
    <source>
        <dbReference type="EMBL" id="NXF93090.1"/>
    </source>
</evidence>
<evidence type="ECO:0000313" key="13">
    <source>
        <dbReference type="Proteomes" id="UP000583613"/>
    </source>
</evidence>
<accession>A0A7K8XR30</accession>
<reference evidence="12 13" key="1">
    <citation type="submission" date="2019-09" db="EMBL/GenBank/DDBJ databases">
        <title>Bird 10,000 Genomes (B10K) Project - Family phase.</title>
        <authorList>
            <person name="Zhang G."/>
        </authorList>
    </citation>
    <scope>NUCLEOTIDE SEQUENCE [LARGE SCALE GENOMIC DNA]</scope>
    <source>
        <strain evidence="12">B10K-DU-001-04</strain>
        <tissue evidence="12">Muscle</tissue>
    </source>
</reference>
<protein>
    <submittedName>
        <fullName evidence="12">OLF49 protein</fullName>
    </submittedName>
</protein>
<keyword evidence="5 10" id="KW-1133">Transmembrane helix</keyword>
<dbReference type="InterPro" id="IPR050516">
    <property type="entry name" value="Olfactory_GPCR"/>
</dbReference>
<dbReference type="SUPFAM" id="SSF81321">
    <property type="entry name" value="Family A G protein-coupled receptor-like"/>
    <property type="match status" value="1"/>
</dbReference>
<keyword evidence="4" id="KW-0552">Olfaction</keyword>
<dbReference type="PROSITE" id="PS50262">
    <property type="entry name" value="G_PROTEIN_RECEP_F1_2"/>
    <property type="match status" value="1"/>
</dbReference>
<dbReference type="GO" id="GO:0004930">
    <property type="term" value="F:G protein-coupled receptor activity"/>
    <property type="evidence" value="ECO:0007669"/>
    <property type="project" value="UniProtKB-KW"/>
</dbReference>
<keyword evidence="13" id="KW-1185">Reference proteome</keyword>
<dbReference type="GO" id="GO:0004984">
    <property type="term" value="F:olfactory receptor activity"/>
    <property type="evidence" value="ECO:0007669"/>
    <property type="project" value="InterPro"/>
</dbReference>
<proteinExistence type="predicted"/>
<evidence type="ECO:0000256" key="10">
    <source>
        <dbReference type="SAM" id="Phobius"/>
    </source>
</evidence>
<keyword evidence="6" id="KW-0297">G-protein coupled receptor</keyword>
<sequence length="102" mass="11377">LKEPVVWIALPGKMSQGTGLENHTTGSGFILLGFSELCSLQSLCFTVFLFIYLMILTGNSLIVLITVVDTRLHSPMYFFLRNLSLLEICYTSVTLPKMMLAL</sequence>
<gene>
    <name evidence="12" type="primary">Olfr49</name>
    <name evidence="12" type="ORF">EUBBOU_R15120</name>
</gene>
<keyword evidence="8" id="KW-0675">Receptor</keyword>
<keyword evidence="9" id="KW-0807">Transducer</keyword>
<dbReference type="InterPro" id="IPR000725">
    <property type="entry name" value="Olfact_rcpt"/>
</dbReference>
<evidence type="ECO:0000256" key="7">
    <source>
        <dbReference type="ARBA" id="ARBA00023136"/>
    </source>
</evidence>
<dbReference type="InterPro" id="IPR017452">
    <property type="entry name" value="GPCR_Rhodpsn_7TM"/>
</dbReference>
<evidence type="ECO:0000256" key="4">
    <source>
        <dbReference type="ARBA" id="ARBA00022725"/>
    </source>
</evidence>
<keyword evidence="2" id="KW-1003">Cell membrane</keyword>
<keyword evidence="3 10" id="KW-0812">Transmembrane</keyword>
<comment type="caution">
    <text evidence="12">The sequence shown here is derived from an EMBL/GenBank/DDBJ whole genome shotgun (WGS) entry which is preliminary data.</text>
</comment>
<comment type="subcellular location">
    <subcellularLocation>
        <location evidence="1">Cell membrane</location>
        <topology evidence="1">Multi-pass membrane protein</topology>
    </subcellularLocation>
</comment>